<protein>
    <recommendedName>
        <fullName evidence="4">Transmembrane protein</fullName>
    </recommendedName>
</protein>
<dbReference type="EMBL" id="AP028947">
    <property type="protein sequence ID" value="BET27592.1"/>
    <property type="molecule type" value="Genomic_DNA"/>
</dbReference>
<dbReference type="Proteomes" id="UP001329151">
    <property type="component" value="Chromosome"/>
</dbReference>
<evidence type="ECO:0000313" key="3">
    <source>
        <dbReference type="Proteomes" id="UP001329151"/>
    </source>
</evidence>
<feature type="transmembrane region" description="Helical" evidence="1">
    <location>
        <begin position="57"/>
        <end position="84"/>
    </location>
</feature>
<keyword evidence="1" id="KW-0812">Transmembrane</keyword>
<name>A0AA86JMS2_9BURK</name>
<evidence type="ECO:0008006" key="4">
    <source>
        <dbReference type="Google" id="ProtNLM"/>
    </source>
</evidence>
<keyword evidence="1" id="KW-1133">Transmembrane helix</keyword>
<feature type="transmembrane region" description="Helical" evidence="1">
    <location>
        <begin position="24"/>
        <end position="45"/>
    </location>
</feature>
<sequence length="97" mass="10980">MVWLVLMVLHAAVAVVPFYAHESMWTALLAYYSYFGLAVQLYGWGLPAIGEFREGMLIAPVTPLGQCLIVLFWMLTHAMLAALFSCSRFVRRRLQLA</sequence>
<accession>A0AA86JMS2</accession>
<dbReference type="KEGG" id="lto:RGQ30_30930"/>
<gene>
    <name evidence="2" type="ORF">RGQ30_30930</name>
</gene>
<reference evidence="2 3" key="1">
    <citation type="submission" date="2023-10" db="EMBL/GenBank/DDBJ databases">
        <title>Complete Genome Sequence of Limnobacter thiooxidans CS-K2T, Isolated from freshwater lake sediments in Bavaria, Germany.</title>
        <authorList>
            <person name="Naruki M."/>
            <person name="Watanabe A."/>
            <person name="Warashina T."/>
            <person name="Morita T."/>
            <person name="Arakawa K."/>
        </authorList>
    </citation>
    <scope>NUCLEOTIDE SEQUENCE [LARGE SCALE GENOMIC DNA]</scope>
    <source>
        <strain evidence="2 3">CS-K2</strain>
    </source>
</reference>
<keyword evidence="3" id="KW-1185">Reference proteome</keyword>
<organism evidence="2 3">
    <name type="scientific">Limnobacter thiooxidans</name>
    <dbReference type="NCBI Taxonomy" id="131080"/>
    <lineage>
        <taxon>Bacteria</taxon>
        <taxon>Pseudomonadati</taxon>
        <taxon>Pseudomonadota</taxon>
        <taxon>Betaproteobacteria</taxon>
        <taxon>Burkholderiales</taxon>
        <taxon>Burkholderiaceae</taxon>
        <taxon>Limnobacter</taxon>
    </lineage>
</organism>
<keyword evidence="1" id="KW-0472">Membrane</keyword>
<evidence type="ECO:0000256" key="1">
    <source>
        <dbReference type="SAM" id="Phobius"/>
    </source>
</evidence>
<proteinExistence type="predicted"/>
<evidence type="ECO:0000313" key="2">
    <source>
        <dbReference type="EMBL" id="BET27592.1"/>
    </source>
</evidence>
<dbReference type="AlphaFoldDB" id="A0AA86JMS2"/>